<evidence type="ECO:0000259" key="4">
    <source>
        <dbReference type="PROSITE" id="PS50893"/>
    </source>
</evidence>
<dbReference type="eggNOG" id="COG1122">
    <property type="taxonomic scope" value="Bacteria"/>
</dbReference>
<feature type="domain" description="ABC transporter" evidence="4">
    <location>
        <begin position="26"/>
        <end position="245"/>
    </location>
</feature>
<dbReference type="PANTHER" id="PTHR43514">
    <property type="entry name" value="ABC TRANSPORTER I FAMILY MEMBER 10"/>
    <property type="match status" value="1"/>
</dbReference>
<dbReference type="SMART" id="SM00382">
    <property type="entry name" value="AAA"/>
    <property type="match status" value="1"/>
</dbReference>
<dbReference type="GO" id="GO:0016887">
    <property type="term" value="F:ATP hydrolysis activity"/>
    <property type="evidence" value="ECO:0007669"/>
    <property type="project" value="InterPro"/>
</dbReference>
<accession>Q7U441</accession>
<keyword evidence="1" id="KW-0813">Transport</keyword>
<organism evidence="5 6">
    <name type="scientific">Parasynechococcus marenigrum (strain WH8102)</name>
    <dbReference type="NCBI Taxonomy" id="84588"/>
    <lineage>
        <taxon>Bacteria</taxon>
        <taxon>Bacillati</taxon>
        <taxon>Cyanobacteriota</taxon>
        <taxon>Cyanophyceae</taxon>
        <taxon>Synechococcales</taxon>
        <taxon>Prochlorococcaceae</taxon>
        <taxon>Parasynechococcus</taxon>
        <taxon>Parasynechococcus marenigrum</taxon>
    </lineage>
</organism>
<proteinExistence type="predicted"/>
<reference evidence="5 6" key="1">
    <citation type="journal article" date="2003" name="Nature">
        <title>The genome of a motile marine Synechococcus.</title>
        <authorList>
            <person name="Palenik B."/>
            <person name="Brahamsha B."/>
            <person name="Larimer F."/>
            <person name="Land M."/>
            <person name="Hauser L."/>
            <person name="Chain P."/>
            <person name="Lamerdin J."/>
            <person name="Regala W."/>
            <person name="Allen E.A."/>
            <person name="McCarren J."/>
            <person name="Paulsen I."/>
            <person name="Dufresne A."/>
            <person name="Partensky F."/>
            <person name="Webb E."/>
            <person name="Waterbury J."/>
        </authorList>
    </citation>
    <scope>NUCLEOTIDE SEQUENCE [LARGE SCALE GENOMIC DNA]</scope>
    <source>
        <strain evidence="5 6">WH8102</strain>
    </source>
</reference>
<dbReference type="GO" id="GO:0005524">
    <property type="term" value="F:ATP binding"/>
    <property type="evidence" value="ECO:0007669"/>
    <property type="project" value="UniProtKB-KW"/>
</dbReference>
<dbReference type="AlphaFoldDB" id="Q7U441"/>
<dbReference type="GO" id="GO:0016020">
    <property type="term" value="C:membrane"/>
    <property type="evidence" value="ECO:0007669"/>
    <property type="project" value="InterPro"/>
</dbReference>
<dbReference type="Pfam" id="PF00005">
    <property type="entry name" value="ABC_tran"/>
    <property type="match status" value="1"/>
</dbReference>
<dbReference type="PROSITE" id="PS50893">
    <property type="entry name" value="ABC_TRANSPORTER_2"/>
    <property type="match status" value="1"/>
</dbReference>
<evidence type="ECO:0000313" key="6">
    <source>
        <dbReference type="Proteomes" id="UP000001422"/>
    </source>
</evidence>
<dbReference type="InterPro" id="IPR050334">
    <property type="entry name" value="Molybdenum_import_ModC"/>
</dbReference>
<dbReference type="RefSeq" id="WP_011129087.1">
    <property type="nucleotide sequence ID" value="NC_005070.1"/>
</dbReference>
<keyword evidence="3 5" id="KW-0067">ATP-binding</keyword>
<keyword evidence="6" id="KW-1185">Reference proteome</keyword>
<evidence type="ECO:0000256" key="3">
    <source>
        <dbReference type="ARBA" id="ARBA00022840"/>
    </source>
</evidence>
<dbReference type="SUPFAM" id="SSF52540">
    <property type="entry name" value="P-loop containing nucleoside triphosphate hydrolases"/>
    <property type="match status" value="1"/>
</dbReference>
<dbReference type="CDD" id="cd03225">
    <property type="entry name" value="ABC_cobalt_CbiO_domain1"/>
    <property type="match status" value="1"/>
</dbReference>
<dbReference type="GO" id="GO:0022857">
    <property type="term" value="F:transmembrane transporter activity"/>
    <property type="evidence" value="ECO:0007669"/>
    <property type="project" value="UniProtKB-ARBA"/>
</dbReference>
<dbReference type="STRING" id="84588.SYNW2234"/>
<evidence type="ECO:0000256" key="2">
    <source>
        <dbReference type="ARBA" id="ARBA00022741"/>
    </source>
</evidence>
<dbReference type="InterPro" id="IPR003439">
    <property type="entry name" value="ABC_transporter-like_ATP-bd"/>
</dbReference>
<dbReference type="HOGENOM" id="CLU_000604_1_22_3"/>
<dbReference type="KEGG" id="syw:SYNW2234"/>
<keyword evidence="2" id="KW-0547">Nucleotide-binding</keyword>
<dbReference type="Gene3D" id="3.40.50.300">
    <property type="entry name" value="P-loop containing nucleotide triphosphate hydrolases"/>
    <property type="match status" value="1"/>
</dbReference>
<dbReference type="InterPro" id="IPR015856">
    <property type="entry name" value="ABC_transpr_CbiO/EcfA_su"/>
</dbReference>
<dbReference type="InterPro" id="IPR027417">
    <property type="entry name" value="P-loop_NTPase"/>
</dbReference>
<evidence type="ECO:0000256" key="1">
    <source>
        <dbReference type="ARBA" id="ARBA00022448"/>
    </source>
</evidence>
<dbReference type="PANTHER" id="PTHR43514:SF1">
    <property type="entry name" value="SULFATE_THIOSULFATE IMPORT ATP-BINDING PROTEIN CYSA"/>
    <property type="match status" value="1"/>
</dbReference>
<sequence length="245" mass="26493">MRRLLRRAAASAPASPLTPETATAELRITGLSHRWANGQTVLDDCNLVIPKPGLWMLVGCNGSGKSTLFRLIAGLIEPQSGSISTDHQSALVFQNPDHQLLLPSCSSDLLLGMDQGLGNSERRERIRLRLEELGLAGLERRPIHALSGGQKQRLAIAGALASEASLLLLDEPTALLDPDSQSSVLAAVQELCRRPEAPLTALWITHRLEELTCADGAAEMRAGRIGPWMSGIKLQRRLQHGSSDR</sequence>
<dbReference type="InterPro" id="IPR003593">
    <property type="entry name" value="AAA+_ATPase"/>
</dbReference>
<dbReference type="Proteomes" id="UP000001422">
    <property type="component" value="Chromosome"/>
</dbReference>
<dbReference type="InterPro" id="IPR017871">
    <property type="entry name" value="ABC_transporter-like_CS"/>
</dbReference>
<evidence type="ECO:0000313" key="5">
    <source>
        <dbReference type="EMBL" id="CAE08749.1"/>
    </source>
</evidence>
<protein>
    <submittedName>
        <fullName evidence="5">Possible ABC transporter, ATP-binding component</fullName>
    </submittedName>
</protein>
<dbReference type="PROSITE" id="PS00211">
    <property type="entry name" value="ABC_TRANSPORTER_1"/>
    <property type="match status" value="1"/>
</dbReference>
<dbReference type="EMBL" id="BX569695">
    <property type="protein sequence ID" value="CAE08749.1"/>
    <property type="molecule type" value="Genomic_DNA"/>
</dbReference>
<name>Q7U441_PARMW</name>
<gene>
    <name evidence="5" type="ordered locus">SYNW2234</name>
</gene>